<dbReference type="OrthoDB" id="9814461at2"/>
<dbReference type="GO" id="GO:0005886">
    <property type="term" value="C:plasma membrane"/>
    <property type="evidence" value="ECO:0007669"/>
    <property type="project" value="UniProtKB-SubCell"/>
</dbReference>
<dbReference type="PANTHER" id="PTHR30482:SF10">
    <property type="entry name" value="HIGH-AFFINITY BRANCHED-CHAIN AMINO ACID TRANSPORT PROTEIN BRAE"/>
    <property type="match status" value="1"/>
</dbReference>
<feature type="transmembrane region" description="Helical" evidence="6">
    <location>
        <begin position="187"/>
        <end position="205"/>
    </location>
</feature>
<dbReference type="CDD" id="cd06581">
    <property type="entry name" value="TM_PBP1_LivM_like"/>
    <property type="match status" value="1"/>
</dbReference>
<comment type="caution">
    <text evidence="7">The sequence shown here is derived from an EMBL/GenBank/DDBJ whole genome shotgun (WGS) entry which is preliminary data.</text>
</comment>
<evidence type="ECO:0000256" key="1">
    <source>
        <dbReference type="ARBA" id="ARBA00004651"/>
    </source>
</evidence>
<keyword evidence="2" id="KW-1003">Cell membrane</keyword>
<feature type="transmembrane region" description="Helical" evidence="6">
    <location>
        <begin position="132"/>
        <end position="151"/>
    </location>
</feature>
<evidence type="ECO:0000256" key="4">
    <source>
        <dbReference type="ARBA" id="ARBA00022989"/>
    </source>
</evidence>
<dbReference type="InterPro" id="IPR001851">
    <property type="entry name" value="ABC_transp_permease"/>
</dbReference>
<reference evidence="8" key="1">
    <citation type="submission" date="2018-05" db="EMBL/GenBank/DDBJ databases">
        <authorList>
            <person name="Du Z."/>
            <person name="Wang X."/>
        </authorList>
    </citation>
    <scope>NUCLEOTIDE SEQUENCE [LARGE SCALE GENOMIC DNA]</scope>
    <source>
        <strain evidence="8">CQN31</strain>
    </source>
</reference>
<evidence type="ECO:0000256" key="2">
    <source>
        <dbReference type="ARBA" id="ARBA00022475"/>
    </source>
</evidence>
<accession>A0A317F955</accession>
<dbReference type="Proteomes" id="UP000245765">
    <property type="component" value="Unassembled WGS sequence"/>
</dbReference>
<proteinExistence type="predicted"/>
<dbReference type="RefSeq" id="WP_109873719.1">
    <property type="nucleotide sequence ID" value="NZ_QGNA01000009.1"/>
</dbReference>
<protein>
    <submittedName>
        <fullName evidence="7">Branched-chain amino acid ABC transporter permease</fullName>
    </submittedName>
</protein>
<evidence type="ECO:0000256" key="3">
    <source>
        <dbReference type="ARBA" id="ARBA00022692"/>
    </source>
</evidence>
<evidence type="ECO:0000256" key="6">
    <source>
        <dbReference type="SAM" id="Phobius"/>
    </source>
</evidence>
<feature type="transmembrane region" description="Helical" evidence="6">
    <location>
        <begin position="62"/>
        <end position="80"/>
    </location>
</feature>
<organism evidence="7 8">
    <name type="scientific">Falsiroseomonas bella</name>
    <dbReference type="NCBI Taxonomy" id="2184016"/>
    <lineage>
        <taxon>Bacteria</taxon>
        <taxon>Pseudomonadati</taxon>
        <taxon>Pseudomonadota</taxon>
        <taxon>Alphaproteobacteria</taxon>
        <taxon>Acetobacterales</taxon>
        <taxon>Roseomonadaceae</taxon>
        <taxon>Falsiroseomonas</taxon>
    </lineage>
</organism>
<name>A0A317F955_9PROT</name>
<dbReference type="EMBL" id="QGNA01000009">
    <property type="protein sequence ID" value="PWS34058.1"/>
    <property type="molecule type" value="Genomic_DNA"/>
</dbReference>
<keyword evidence="4 6" id="KW-1133">Transmembrane helix</keyword>
<keyword evidence="3 6" id="KW-0812">Transmembrane</keyword>
<dbReference type="GO" id="GO:0015658">
    <property type="term" value="F:branched-chain amino acid transmembrane transporter activity"/>
    <property type="evidence" value="ECO:0007669"/>
    <property type="project" value="InterPro"/>
</dbReference>
<feature type="transmembrane region" description="Helical" evidence="6">
    <location>
        <begin position="36"/>
        <end position="56"/>
    </location>
</feature>
<dbReference type="AlphaFoldDB" id="A0A317F955"/>
<gene>
    <name evidence="7" type="ORF">DFH01_27410</name>
</gene>
<evidence type="ECO:0000313" key="7">
    <source>
        <dbReference type="EMBL" id="PWS34058.1"/>
    </source>
</evidence>
<evidence type="ECO:0000313" key="8">
    <source>
        <dbReference type="Proteomes" id="UP000245765"/>
    </source>
</evidence>
<keyword evidence="5 6" id="KW-0472">Membrane</keyword>
<sequence>MEAYIVAMLVFAGFYALMALGLNVIWGLAGMVNLGLVGFFAVGAYASALLTTKLLWPMPLGWAAGAAIAAVAGGIMALIVARLRGDYLAIVTLGFAEVIRLVASNEIWLTNGTDGISGIPGPWRGDVSPQQFNLIFLALVWCAVGIAFLLLSRASHSPFGRVLRAVREDEDVAAVAGKPVLWFKLRAFALGAAVVGFAGALYAHYNAYIAPDGFAPLLTIYIVLALTAGGVGAMRGAVVGALFVVLLLESTRFLAQEIPGVTPVQKAALRESIIALSLILLLRFRPQGLIPERTRTHSRPGATP</sequence>
<evidence type="ECO:0000256" key="5">
    <source>
        <dbReference type="ARBA" id="ARBA00023136"/>
    </source>
</evidence>
<comment type="subcellular location">
    <subcellularLocation>
        <location evidence="1">Cell membrane</location>
        <topology evidence="1">Multi-pass membrane protein</topology>
    </subcellularLocation>
</comment>
<keyword evidence="8" id="KW-1185">Reference proteome</keyword>
<dbReference type="Pfam" id="PF02653">
    <property type="entry name" value="BPD_transp_2"/>
    <property type="match status" value="1"/>
</dbReference>
<feature type="transmembrane region" description="Helical" evidence="6">
    <location>
        <begin position="6"/>
        <end position="29"/>
    </location>
</feature>
<dbReference type="PANTHER" id="PTHR30482">
    <property type="entry name" value="HIGH-AFFINITY BRANCHED-CHAIN AMINO ACID TRANSPORT SYSTEM PERMEASE"/>
    <property type="match status" value="1"/>
</dbReference>
<feature type="transmembrane region" description="Helical" evidence="6">
    <location>
        <begin position="87"/>
        <end position="103"/>
    </location>
</feature>
<feature type="transmembrane region" description="Helical" evidence="6">
    <location>
        <begin position="217"/>
        <end position="248"/>
    </location>
</feature>
<dbReference type="InterPro" id="IPR043428">
    <property type="entry name" value="LivM-like"/>
</dbReference>